<name>A0AA38C5C3_TAXCH</name>
<evidence type="ECO:0000313" key="4">
    <source>
        <dbReference type="Proteomes" id="UP000824469"/>
    </source>
</evidence>
<accession>A0AA38C5C3</accession>
<keyword evidence="1 2" id="KW-0949">S-adenosyl-L-methionine</keyword>
<feature type="non-terminal residue" evidence="3">
    <location>
        <position position="1"/>
    </location>
</feature>
<evidence type="ECO:0000313" key="3">
    <source>
        <dbReference type="EMBL" id="KAH9290539.1"/>
    </source>
</evidence>
<dbReference type="OMA" id="AAYFQAY"/>
<comment type="caution">
    <text evidence="3">The sequence shown here is derived from an EMBL/GenBank/DDBJ whole genome shotgun (WGS) entry which is preliminary data.</text>
</comment>
<dbReference type="GO" id="GO:0032259">
    <property type="term" value="P:methylation"/>
    <property type="evidence" value="ECO:0007669"/>
    <property type="project" value="UniProtKB-KW"/>
</dbReference>
<dbReference type="Proteomes" id="UP000824469">
    <property type="component" value="Unassembled WGS sequence"/>
</dbReference>
<dbReference type="CDD" id="cd02440">
    <property type="entry name" value="AdoMet_MTases"/>
    <property type="match status" value="1"/>
</dbReference>
<dbReference type="EMBL" id="JAHRHJ020003813">
    <property type="protein sequence ID" value="KAH9290539.1"/>
    <property type="molecule type" value="Genomic_DNA"/>
</dbReference>
<proteinExistence type="predicted"/>
<dbReference type="Pfam" id="PF06325">
    <property type="entry name" value="PrmA"/>
    <property type="match status" value="1"/>
</dbReference>
<dbReference type="PANTHER" id="PTHR11006:SF73">
    <property type="entry name" value="PROTEIN ARGININE N-METHYLTRANSFERASE 6"/>
    <property type="match status" value="1"/>
</dbReference>
<sequence>MMSAPSPSPSSSPSPSLEETHAAYDAAYFQAYAHVAVHEEMLKDRVRTETYRDAIQQHQDLIQGKVVLDVGCGTGILSIFCAKAGARKVYAVDASEIAIQ</sequence>
<keyword evidence="2" id="KW-0489">Methyltransferase</keyword>
<dbReference type="InterPro" id="IPR025799">
    <property type="entry name" value="Arg_MeTrfase"/>
</dbReference>
<organism evidence="3 4">
    <name type="scientific">Taxus chinensis</name>
    <name type="common">Chinese yew</name>
    <name type="synonym">Taxus wallichiana var. chinensis</name>
    <dbReference type="NCBI Taxonomy" id="29808"/>
    <lineage>
        <taxon>Eukaryota</taxon>
        <taxon>Viridiplantae</taxon>
        <taxon>Streptophyta</taxon>
        <taxon>Embryophyta</taxon>
        <taxon>Tracheophyta</taxon>
        <taxon>Spermatophyta</taxon>
        <taxon>Pinopsida</taxon>
        <taxon>Pinidae</taxon>
        <taxon>Conifers II</taxon>
        <taxon>Cupressales</taxon>
        <taxon>Taxaceae</taxon>
        <taxon>Taxus</taxon>
    </lineage>
</organism>
<dbReference type="PANTHER" id="PTHR11006">
    <property type="entry name" value="PROTEIN ARGININE N-METHYLTRANSFERASE"/>
    <property type="match status" value="1"/>
</dbReference>
<keyword evidence="4" id="KW-1185">Reference proteome</keyword>
<evidence type="ECO:0008006" key="5">
    <source>
        <dbReference type="Google" id="ProtNLM"/>
    </source>
</evidence>
<keyword evidence="2" id="KW-0808">Transferase</keyword>
<dbReference type="GO" id="GO:0042054">
    <property type="term" value="F:histone methyltransferase activity"/>
    <property type="evidence" value="ECO:0007669"/>
    <property type="project" value="TreeGrafter"/>
</dbReference>
<dbReference type="Gene3D" id="3.40.50.150">
    <property type="entry name" value="Vaccinia Virus protein VP39"/>
    <property type="match status" value="1"/>
</dbReference>
<dbReference type="AlphaFoldDB" id="A0AA38C5C3"/>
<evidence type="ECO:0000256" key="2">
    <source>
        <dbReference type="PROSITE-ProRule" id="PRU01015"/>
    </source>
</evidence>
<evidence type="ECO:0000256" key="1">
    <source>
        <dbReference type="ARBA" id="ARBA00022691"/>
    </source>
</evidence>
<reference evidence="3 4" key="1">
    <citation type="journal article" date="2021" name="Nat. Plants">
        <title>The Taxus genome provides insights into paclitaxel biosynthesis.</title>
        <authorList>
            <person name="Xiong X."/>
            <person name="Gou J."/>
            <person name="Liao Q."/>
            <person name="Li Y."/>
            <person name="Zhou Q."/>
            <person name="Bi G."/>
            <person name="Li C."/>
            <person name="Du R."/>
            <person name="Wang X."/>
            <person name="Sun T."/>
            <person name="Guo L."/>
            <person name="Liang H."/>
            <person name="Lu P."/>
            <person name="Wu Y."/>
            <person name="Zhang Z."/>
            <person name="Ro D.K."/>
            <person name="Shang Y."/>
            <person name="Huang S."/>
            <person name="Yan J."/>
        </authorList>
    </citation>
    <scope>NUCLEOTIDE SEQUENCE [LARGE SCALE GENOMIC DNA]</scope>
    <source>
        <strain evidence="3">Ta-2019</strain>
    </source>
</reference>
<dbReference type="PROSITE" id="PS51678">
    <property type="entry name" value="SAM_MT_PRMT"/>
    <property type="match status" value="1"/>
</dbReference>
<protein>
    <recommendedName>
        <fullName evidence="5">Protein arginine methyltransferase</fullName>
    </recommendedName>
</protein>
<gene>
    <name evidence="3" type="ORF">KI387_034656</name>
</gene>
<dbReference type="InterPro" id="IPR029063">
    <property type="entry name" value="SAM-dependent_MTases_sf"/>
</dbReference>
<dbReference type="SUPFAM" id="SSF53335">
    <property type="entry name" value="S-adenosyl-L-methionine-dependent methyltransferases"/>
    <property type="match status" value="1"/>
</dbReference>
<dbReference type="GO" id="GO:0016274">
    <property type="term" value="F:protein-arginine N-methyltransferase activity"/>
    <property type="evidence" value="ECO:0007669"/>
    <property type="project" value="InterPro"/>
</dbReference>